<organism evidence="1 2">
    <name type="scientific">Flavobacterium fryxellicola</name>
    <dbReference type="NCBI Taxonomy" id="249352"/>
    <lineage>
        <taxon>Bacteria</taxon>
        <taxon>Pseudomonadati</taxon>
        <taxon>Bacteroidota</taxon>
        <taxon>Flavobacteriia</taxon>
        <taxon>Flavobacteriales</taxon>
        <taxon>Flavobacteriaceae</taxon>
        <taxon>Flavobacterium</taxon>
    </lineage>
</organism>
<reference evidence="1 2" key="1">
    <citation type="submission" date="2016-03" db="EMBL/GenBank/DDBJ databases">
        <title>Draft genome sequence of Flavobacterium fryxellicola DSM 16209.</title>
        <authorList>
            <person name="Shin S.-K."/>
            <person name="Yi H."/>
        </authorList>
    </citation>
    <scope>NUCLEOTIDE SEQUENCE [LARGE SCALE GENOMIC DNA]</scope>
    <source>
        <strain evidence="1 2">DSM 16209</strain>
    </source>
</reference>
<accession>A0A167UL47</accession>
<gene>
    <name evidence="1" type="ORF">FBFR_14335</name>
</gene>
<name>A0A167UL47_9FLAO</name>
<dbReference type="STRING" id="249352.SAMN05444395_10875"/>
<dbReference type="EMBL" id="LVJE01000044">
    <property type="protein sequence ID" value="OAB25679.1"/>
    <property type="molecule type" value="Genomic_DNA"/>
</dbReference>
<dbReference type="Proteomes" id="UP000077164">
    <property type="component" value="Unassembled WGS sequence"/>
</dbReference>
<dbReference type="RefSeq" id="WP_066082530.1">
    <property type="nucleotide sequence ID" value="NZ_FRDK01000008.1"/>
</dbReference>
<proteinExistence type="predicted"/>
<keyword evidence="2" id="KW-1185">Reference proteome</keyword>
<protein>
    <submittedName>
        <fullName evidence="1">Uncharacterized protein</fullName>
    </submittedName>
</protein>
<evidence type="ECO:0000313" key="2">
    <source>
        <dbReference type="Proteomes" id="UP000077164"/>
    </source>
</evidence>
<sequence>MHKSIQNSFIFLILISILCFNLKTTILQFEYSFFNESFTEQFCQNKAKPELKCNGKCHLKKINKEQNNQDSSKKIVAGNEILFFISSFNYSFSYSTPSKKKKIYSKQDLFQSKIIYPLEHPPQSFV</sequence>
<comment type="caution">
    <text evidence="1">The sequence shown here is derived from an EMBL/GenBank/DDBJ whole genome shotgun (WGS) entry which is preliminary data.</text>
</comment>
<evidence type="ECO:0000313" key="1">
    <source>
        <dbReference type="EMBL" id="OAB25679.1"/>
    </source>
</evidence>
<dbReference type="AlphaFoldDB" id="A0A167UL47"/>